<feature type="region of interest" description="Disordered" evidence="2">
    <location>
        <begin position="419"/>
        <end position="442"/>
    </location>
</feature>
<dbReference type="Pfam" id="PF14908">
    <property type="entry name" value="HU-CCDC81_euk_1"/>
    <property type="match status" value="1"/>
</dbReference>
<comment type="caution">
    <text evidence="5">The sequence shown here is derived from an EMBL/GenBank/DDBJ whole genome shotgun (WGS) entry which is preliminary data.</text>
</comment>
<dbReference type="Pfam" id="PF18289">
    <property type="entry name" value="HU-CCDC81_euk_2"/>
    <property type="match status" value="1"/>
</dbReference>
<dbReference type="PANTHER" id="PTHR14362:SF2">
    <property type="entry name" value="COILED-COIL DOMAIN-CONTAINING PROTEIN 81"/>
    <property type="match status" value="1"/>
</dbReference>
<name>A0A8J6EAH9_9EUKA</name>
<evidence type="ECO:0000256" key="1">
    <source>
        <dbReference type="SAM" id="Coils"/>
    </source>
</evidence>
<evidence type="ECO:0008006" key="7">
    <source>
        <dbReference type="Google" id="ProtNLM"/>
    </source>
</evidence>
<dbReference type="InterPro" id="IPR040673">
    <property type="entry name" value="CCDC81_HU_dom_2"/>
</dbReference>
<dbReference type="OrthoDB" id="125906at2759"/>
<evidence type="ECO:0000313" key="6">
    <source>
        <dbReference type="Proteomes" id="UP000717585"/>
    </source>
</evidence>
<dbReference type="InterPro" id="IPR026295">
    <property type="entry name" value="CCD81"/>
</dbReference>
<gene>
    <name evidence="5" type="ORF">J8273_3693</name>
</gene>
<protein>
    <recommendedName>
        <fullName evidence="7">CCDC81 HU domain-containing protein</fullName>
    </recommendedName>
</protein>
<keyword evidence="6" id="KW-1185">Reference proteome</keyword>
<accession>A0A8J6EAH9</accession>
<feature type="region of interest" description="Disordered" evidence="2">
    <location>
        <begin position="530"/>
        <end position="553"/>
    </location>
</feature>
<feature type="region of interest" description="Disordered" evidence="2">
    <location>
        <begin position="617"/>
        <end position="647"/>
    </location>
</feature>
<keyword evidence="1" id="KW-0175">Coiled coil</keyword>
<dbReference type="EMBL" id="JAHDYR010000013">
    <property type="protein sequence ID" value="KAG9394720.1"/>
    <property type="molecule type" value="Genomic_DNA"/>
</dbReference>
<dbReference type="AlphaFoldDB" id="A0A8J6EAH9"/>
<organism evidence="5 6">
    <name type="scientific">Carpediemonas membranifera</name>
    <dbReference type="NCBI Taxonomy" id="201153"/>
    <lineage>
        <taxon>Eukaryota</taxon>
        <taxon>Metamonada</taxon>
        <taxon>Carpediemonas-like organisms</taxon>
        <taxon>Carpediemonas</taxon>
    </lineage>
</organism>
<dbReference type="GO" id="GO:0005815">
    <property type="term" value="C:microtubule organizing center"/>
    <property type="evidence" value="ECO:0007669"/>
    <property type="project" value="TreeGrafter"/>
</dbReference>
<feature type="domain" description="CCDC81 HU" evidence="3">
    <location>
        <begin position="18"/>
        <end position="86"/>
    </location>
</feature>
<feature type="compositionally biased region" description="Polar residues" evidence="2">
    <location>
        <begin position="296"/>
        <end position="305"/>
    </location>
</feature>
<feature type="coiled-coil region" evidence="1">
    <location>
        <begin position="473"/>
        <end position="508"/>
    </location>
</feature>
<dbReference type="InterPro" id="IPR028034">
    <property type="entry name" value="HU-CCDC81"/>
</dbReference>
<evidence type="ECO:0000256" key="2">
    <source>
        <dbReference type="SAM" id="MobiDB-lite"/>
    </source>
</evidence>
<reference evidence="5" key="1">
    <citation type="submission" date="2021-05" db="EMBL/GenBank/DDBJ databases">
        <title>A free-living protist that lacks canonical eukaryotic 1 DNA replication and segregation systems.</title>
        <authorList>
            <person name="Salas-Leiva D.E."/>
            <person name="Tromer E.C."/>
            <person name="Curtis B.A."/>
            <person name="Jerlstrom-Hultqvist J."/>
            <person name="Kolisko M."/>
            <person name="Yi Z."/>
            <person name="Salas-Leiva J.S."/>
            <person name="Gallot-Lavallee L."/>
            <person name="Kops G.J.P.L."/>
            <person name="Archibald J.M."/>
            <person name="Simpson A.G.B."/>
            <person name="Roger A.J."/>
        </authorList>
    </citation>
    <scope>NUCLEOTIDE SEQUENCE</scope>
    <source>
        <strain evidence="5">BICM</strain>
    </source>
</reference>
<feature type="domain" description="CCDC81 HU" evidence="4">
    <location>
        <begin position="109"/>
        <end position="173"/>
    </location>
</feature>
<dbReference type="Proteomes" id="UP000717585">
    <property type="component" value="Unassembled WGS sequence"/>
</dbReference>
<evidence type="ECO:0000259" key="3">
    <source>
        <dbReference type="Pfam" id="PF14908"/>
    </source>
</evidence>
<feature type="compositionally biased region" description="Basic and acidic residues" evidence="2">
    <location>
        <begin position="377"/>
        <end position="387"/>
    </location>
</feature>
<feature type="compositionally biased region" description="Basic and acidic residues" evidence="2">
    <location>
        <begin position="189"/>
        <end position="212"/>
    </location>
</feature>
<feature type="region of interest" description="Disordered" evidence="2">
    <location>
        <begin position="187"/>
        <end position="220"/>
    </location>
</feature>
<evidence type="ECO:0000259" key="4">
    <source>
        <dbReference type="Pfam" id="PF18289"/>
    </source>
</evidence>
<proteinExistence type="predicted"/>
<sequence>MPGIEELAKAVSELPYAKQLPQTMLLKIWKSHFQVVENALKQGKAISTPIGHFTFTEESLDVGTVGKKLTRKPYFQIQERFARAHSFVQNRKLREAPGIPTLKFSELDAATHAGVTRDKIADGLTHIKAMMGKMVHAHQELRLNCGIGMLTIGSTGSVQFMFSRSFAEAVSTSHIVSKRPATAASLGRRQYDPLSETRKEGTIPFRKADGTTRRRPVSARTVFDQISQNKLAGTAKPTKCQRISGQLTNLSGLGNKKPPMTRKSVGQEASAPKPDAGLGGSLVMQGTGISAEPKPSNATAPQPKTKTVEEQVREMEVEVGLRHPDHTVEREPTFQEVYQKKLEEALGDEAPKPKIRVHREKPGAKQIKEDLLRLQEEAEQARRREKQEEEEFLEQQMAEDNAYLENAKQKFENWRARERENARQNMTKVQQEEEARRQAKMSGIGKPWYTECGDIFAKRKDPPSSREKSVAMLHVLDEQIAQQEERARRETEEERAWAEKAISEEQREIQELARIEAAKRRAAQAAQAEVLQRQMMSSSRGEPRTYAYGEGCTDPFANHGDDTAIKARLQAEAKAALEEGWRAKQERDRQEKENELALEGMYIKKIEADKEQLQAEKERRAFQTRRQQLENRRVWTEQMRERRANKL</sequence>
<feature type="region of interest" description="Disordered" evidence="2">
    <location>
        <begin position="248"/>
        <end position="308"/>
    </location>
</feature>
<evidence type="ECO:0000313" key="5">
    <source>
        <dbReference type="EMBL" id="KAG9394720.1"/>
    </source>
</evidence>
<feature type="region of interest" description="Disordered" evidence="2">
    <location>
        <begin position="377"/>
        <end position="401"/>
    </location>
</feature>
<dbReference type="PANTHER" id="PTHR14362">
    <property type="entry name" value="COILED-COIL DOMAIN-CONTAINING PROTEIN 81"/>
    <property type="match status" value="1"/>
</dbReference>